<gene>
    <name evidence="1" type="ORF">P280DRAFT_234052</name>
</gene>
<dbReference type="Proteomes" id="UP000799753">
    <property type="component" value="Unassembled WGS sequence"/>
</dbReference>
<evidence type="ECO:0000313" key="1">
    <source>
        <dbReference type="EMBL" id="KAF2634695.1"/>
    </source>
</evidence>
<evidence type="ECO:0000313" key="2">
    <source>
        <dbReference type="Proteomes" id="UP000799753"/>
    </source>
</evidence>
<proteinExistence type="predicted"/>
<sequence length="218" mass="23340">GSSCLDVCCDAVFGRRGRRCLDVCRDFVFSRRGSSCLDVCCDLVFARRGRSCLDVCCDVVLGRRGCSCVCCDVAFARGDYSCTCCDIVFARRRCSCICRDLFFARRGYSRDLLFARLGCHDVCRVGVGMCGCGLGAWGVGGLGGQRRCKERQDSHASIGTEEGKQLIGSRGAEGTLRRAATILSAHGRAETLALAAAVFSFDPLCSSGVARCCASQPV</sequence>
<dbReference type="AlphaFoldDB" id="A0A6A6RHT9"/>
<dbReference type="EMBL" id="MU006816">
    <property type="protein sequence ID" value="KAF2634695.1"/>
    <property type="molecule type" value="Genomic_DNA"/>
</dbReference>
<organism evidence="1 2">
    <name type="scientific">Massarina eburnea CBS 473.64</name>
    <dbReference type="NCBI Taxonomy" id="1395130"/>
    <lineage>
        <taxon>Eukaryota</taxon>
        <taxon>Fungi</taxon>
        <taxon>Dikarya</taxon>
        <taxon>Ascomycota</taxon>
        <taxon>Pezizomycotina</taxon>
        <taxon>Dothideomycetes</taxon>
        <taxon>Pleosporomycetidae</taxon>
        <taxon>Pleosporales</taxon>
        <taxon>Massarineae</taxon>
        <taxon>Massarinaceae</taxon>
        <taxon>Massarina</taxon>
    </lineage>
</organism>
<protein>
    <submittedName>
        <fullName evidence="1">Uncharacterized protein</fullName>
    </submittedName>
</protein>
<accession>A0A6A6RHT9</accession>
<keyword evidence="2" id="KW-1185">Reference proteome</keyword>
<feature type="non-terminal residue" evidence="1">
    <location>
        <position position="1"/>
    </location>
</feature>
<reference evidence="1" key="1">
    <citation type="journal article" date="2020" name="Stud. Mycol.">
        <title>101 Dothideomycetes genomes: a test case for predicting lifestyles and emergence of pathogens.</title>
        <authorList>
            <person name="Haridas S."/>
            <person name="Albert R."/>
            <person name="Binder M."/>
            <person name="Bloem J."/>
            <person name="Labutti K."/>
            <person name="Salamov A."/>
            <person name="Andreopoulos B."/>
            <person name="Baker S."/>
            <person name="Barry K."/>
            <person name="Bills G."/>
            <person name="Bluhm B."/>
            <person name="Cannon C."/>
            <person name="Castanera R."/>
            <person name="Culley D."/>
            <person name="Daum C."/>
            <person name="Ezra D."/>
            <person name="Gonzalez J."/>
            <person name="Henrissat B."/>
            <person name="Kuo A."/>
            <person name="Liang C."/>
            <person name="Lipzen A."/>
            <person name="Lutzoni F."/>
            <person name="Magnuson J."/>
            <person name="Mondo S."/>
            <person name="Nolan M."/>
            <person name="Ohm R."/>
            <person name="Pangilinan J."/>
            <person name="Park H.-J."/>
            <person name="Ramirez L."/>
            <person name="Alfaro M."/>
            <person name="Sun H."/>
            <person name="Tritt A."/>
            <person name="Yoshinaga Y."/>
            <person name="Zwiers L.-H."/>
            <person name="Turgeon B."/>
            <person name="Goodwin S."/>
            <person name="Spatafora J."/>
            <person name="Crous P."/>
            <person name="Grigoriev I."/>
        </authorList>
    </citation>
    <scope>NUCLEOTIDE SEQUENCE</scope>
    <source>
        <strain evidence="1">CBS 473.64</strain>
    </source>
</reference>
<name>A0A6A6RHT9_9PLEO</name>